<accession>A0A927M0U6</accession>
<dbReference type="InterPro" id="IPR038330">
    <property type="entry name" value="TspO/MBR-related_sf"/>
</dbReference>
<dbReference type="Proteomes" id="UP000649753">
    <property type="component" value="Unassembled WGS sequence"/>
</dbReference>
<sequence>MLNAANVLLLRRAWRADRMAGVALLPYLGWTGFATGLNAAIAARNPGR</sequence>
<dbReference type="RefSeq" id="WP_264084056.1">
    <property type="nucleotide sequence ID" value="NZ_JADBEB010000001.1"/>
</dbReference>
<comment type="caution">
    <text evidence="7">The sequence shown here is derived from an EMBL/GenBank/DDBJ whole genome shotgun (WGS) entry which is preliminary data.</text>
</comment>
<evidence type="ECO:0000256" key="3">
    <source>
        <dbReference type="ARBA" id="ARBA00022692"/>
    </source>
</evidence>
<dbReference type="AlphaFoldDB" id="A0A927M0U6"/>
<dbReference type="EMBL" id="JADBEB010000001">
    <property type="protein sequence ID" value="MBE1484611.1"/>
    <property type="molecule type" value="Genomic_DNA"/>
</dbReference>
<dbReference type="GO" id="GO:0016020">
    <property type="term" value="C:membrane"/>
    <property type="evidence" value="ECO:0007669"/>
    <property type="project" value="UniProtKB-SubCell"/>
</dbReference>
<keyword evidence="8" id="KW-1185">Reference proteome</keyword>
<evidence type="ECO:0000256" key="4">
    <source>
        <dbReference type="ARBA" id="ARBA00022989"/>
    </source>
</evidence>
<evidence type="ECO:0000256" key="1">
    <source>
        <dbReference type="ARBA" id="ARBA00004141"/>
    </source>
</evidence>
<dbReference type="InterPro" id="IPR004307">
    <property type="entry name" value="TspO_MBR"/>
</dbReference>
<comment type="similarity">
    <text evidence="2">Belongs to the TspO/BZRP family.</text>
</comment>
<protein>
    <submittedName>
        <fullName evidence="7">Tryptophan-rich sensory protein</fullName>
    </submittedName>
</protein>
<evidence type="ECO:0000313" key="7">
    <source>
        <dbReference type="EMBL" id="MBE1484611.1"/>
    </source>
</evidence>
<gene>
    <name evidence="7" type="ORF">H4W31_000249</name>
</gene>
<reference evidence="7" key="1">
    <citation type="submission" date="2020-10" db="EMBL/GenBank/DDBJ databases">
        <title>Sequencing the genomes of 1000 actinobacteria strains.</title>
        <authorList>
            <person name="Klenk H.-P."/>
        </authorList>
    </citation>
    <scope>NUCLEOTIDE SEQUENCE</scope>
    <source>
        <strain evidence="7">DSM 46832</strain>
    </source>
</reference>
<evidence type="ECO:0000313" key="8">
    <source>
        <dbReference type="Proteomes" id="UP000649753"/>
    </source>
</evidence>
<evidence type="ECO:0000256" key="2">
    <source>
        <dbReference type="ARBA" id="ARBA00007524"/>
    </source>
</evidence>
<dbReference type="Gene3D" id="1.20.1260.100">
    <property type="entry name" value="TspO/MBR protein"/>
    <property type="match status" value="1"/>
</dbReference>
<organism evidence="7 8">
    <name type="scientific">Plantactinospora soyae</name>
    <dbReference type="NCBI Taxonomy" id="1544732"/>
    <lineage>
        <taxon>Bacteria</taxon>
        <taxon>Bacillati</taxon>
        <taxon>Actinomycetota</taxon>
        <taxon>Actinomycetes</taxon>
        <taxon>Micromonosporales</taxon>
        <taxon>Micromonosporaceae</taxon>
        <taxon>Plantactinospora</taxon>
    </lineage>
</organism>
<keyword evidence="5 6" id="KW-0472">Membrane</keyword>
<keyword evidence="4 6" id="KW-1133">Transmembrane helix</keyword>
<name>A0A927M0U6_9ACTN</name>
<proteinExistence type="inferred from homology"/>
<evidence type="ECO:0000256" key="6">
    <source>
        <dbReference type="SAM" id="Phobius"/>
    </source>
</evidence>
<feature type="transmembrane region" description="Helical" evidence="6">
    <location>
        <begin position="20"/>
        <end position="43"/>
    </location>
</feature>
<keyword evidence="3 6" id="KW-0812">Transmembrane</keyword>
<evidence type="ECO:0000256" key="5">
    <source>
        <dbReference type="ARBA" id="ARBA00023136"/>
    </source>
</evidence>
<comment type="subcellular location">
    <subcellularLocation>
        <location evidence="1">Membrane</location>
        <topology evidence="1">Multi-pass membrane protein</topology>
    </subcellularLocation>
</comment>
<dbReference type="Pfam" id="PF03073">
    <property type="entry name" value="TspO_MBR"/>
    <property type="match status" value="1"/>
</dbReference>